<name>A0ABX1CT94_9SPHN</name>
<dbReference type="InterPro" id="IPR015018">
    <property type="entry name" value="DUF1905"/>
</dbReference>
<keyword evidence="2" id="KW-1185">Reference proteome</keyword>
<dbReference type="Pfam" id="PF08922">
    <property type="entry name" value="DUF1905"/>
    <property type="match status" value="1"/>
</dbReference>
<dbReference type="RefSeq" id="WP_168135581.1">
    <property type="nucleotide sequence ID" value="NZ_JAAVJH010000012.1"/>
</dbReference>
<dbReference type="InterPro" id="IPR037079">
    <property type="entry name" value="AF2212/PG0164-like_sf"/>
</dbReference>
<dbReference type="SUPFAM" id="SSF141694">
    <property type="entry name" value="AF2212/PG0164-like"/>
    <property type="match status" value="1"/>
</dbReference>
<gene>
    <name evidence="1" type="ORF">HBH26_15665</name>
</gene>
<dbReference type="Proteomes" id="UP000732399">
    <property type="component" value="Unassembled WGS sequence"/>
</dbReference>
<proteinExistence type="predicted"/>
<evidence type="ECO:0000313" key="1">
    <source>
        <dbReference type="EMBL" id="NJR80021.1"/>
    </source>
</evidence>
<sequence length="123" mass="13221">MDLINFSARLERWSGPAAFFFVVLPEELDAEIRLVTGSAPSTWGILPVAATVEGRACRTSLFPTSSGSLLPIDQAIATELGLRIGDVLTICLEVEFPGPIITELPAPKPTMTCGILRQPRTRG</sequence>
<protein>
    <submittedName>
        <fullName evidence="1">DUF1905 domain-containing protein</fullName>
    </submittedName>
</protein>
<dbReference type="Gene3D" id="2.40.30.100">
    <property type="entry name" value="AF2212/PG0164-like"/>
    <property type="match status" value="1"/>
</dbReference>
<dbReference type="EMBL" id="JAAVJH010000012">
    <property type="protein sequence ID" value="NJR80021.1"/>
    <property type="molecule type" value="Genomic_DNA"/>
</dbReference>
<evidence type="ECO:0000313" key="2">
    <source>
        <dbReference type="Proteomes" id="UP000732399"/>
    </source>
</evidence>
<organism evidence="1 2">
    <name type="scientific">Sphingomonas corticis</name>
    <dbReference type="NCBI Taxonomy" id="2722791"/>
    <lineage>
        <taxon>Bacteria</taxon>
        <taxon>Pseudomonadati</taxon>
        <taxon>Pseudomonadota</taxon>
        <taxon>Alphaproteobacteria</taxon>
        <taxon>Sphingomonadales</taxon>
        <taxon>Sphingomonadaceae</taxon>
        <taxon>Sphingomonas</taxon>
    </lineage>
</organism>
<reference evidence="1 2" key="1">
    <citation type="submission" date="2020-03" db="EMBL/GenBank/DDBJ databases">
        <authorList>
            <person name="Wang L."/>
            <person name="He N."/>
            <person name="Li Y."/>
            <person name="Fang Y."/>
            <person name="Zhang F."/>
        </authorList>
    </citation>
    <scope>NUCLEOTIDE SEQUENCE [LARGE SCALE GENOMIC DNA]</scope>
    <source>
        <strain evidence="1 2">36D10-4-7</strain>
    </source>
</reference>
<accession>A0ABX1CT94</accession>
<comment type="caution">
    <text evidence="1">The sequence shown here is derived from an EMBL/GenBank/DDBJ whole genome shotgun (WGS) entry which is preliminary data.</text>
</comment>